<sequence length="121" mass="13756">MAKIQNETAYKAAMERIEELLPLVDDDTPLSDKNLIELDLLSALVEEYEDEYYPIKKTSLVDIMKLRMYEMGLSQTKLSELLGVSPSRISDYFTGRSEPTLKVAREISRKLNIDANIVLGV</sequence>
<gene>
    <name evidence="2" type="ORF">ERS852557_04447</name>
</gene>
<evidence type="ECO:0000259" key="1">
    <source>
        <dbReference type="PROSITE" id="PS50943"/>
    </source>
</evidence>
<protein>
    <submittedName>
        <fullName evidence="2">Predicted transcription regulator containing HTH domain</fullName>
    </submittedName>
</protein>
<dbReference type="AlphaFoldDB" id="A0A174W8J6"/>
<reference evidence="2 3" key="1">
    <citation type="submission" date="2015-09" db="EMBL/GenBank/DDBJ databases">
        <authorList>
            <consortium name="Pathogen Informatics"/>
        </authorList>
    </citation>
    <scope>NUCLEOTIDE SEQUENCE [LARGE SCALE GENOMIC DNA]</scope>
    <source>
        <strain evidence="2 3">2789STDY5834945</strain>
    </source>
</reference>
<dbReference type="SUPFAM" id="SSF47413">
    <property type="entry name" value="lambda repressor-like DNA-binding domains"/>
    <property type="match status" value="1"/>
</dbReference>
<dbReference type="EMBL" id="CZBI01000009">
    <property type="protein sequence ID" value="CUQ43554.1"/>
    <property type="molecule type" value="Genomic_DNA"/>
</dbReference>
<name>A0A174W8J6_BACT4</name>
<accession>A0A174W8J6</accession>
<dbReference type="Pfam" id="PF01381">
    <property type="entry name" value="HTH_3"/>
    <property type="match status" value="1"/>
</dbReference>
<dbReference type="GO" id="GO:0003677">
    <property type="term" value="F:DNA binding"/>
    <property type="evidence" value="ECO:0007669"/>
    <property type="project" value="InterPro"/>
</dbReference>
<evidence type="ECO:0000313" key="2">
    <source>
        <dbReference type="EMBL" id="CUQ43554.1"/>
    </source>
</evidence>
<feature type="domain" description="HTH cro/C1-type" evidence="1">
    <location>
        <begin position="70"/>
        <end position="118"/>
    </location>
</feature>
<organism evidence="2 3">
    <name type="scientific">Bacteroides thetaiotaomicron</name>
    <dbReference type="NCBI Taxonomy" id="818"/>
    <lineage>
        <taxon>Bacteria</taxon>
        <taxon>Pseudomonadati</taxon>
        <taxon>Bacteroidota</taxon>
        <taxon>Bacteroidia</taxon>
        <taxon>Bacteroidales</taxon>
        <taxon>Bacteroidaceae</taxon>
        <taxon>Bacteroides</taxon>
    </lineage>
</organism>
<evidence type="ECO:0000313" key="3">
    <source>
        <dbReference type="Proteomes" id="UP000095541"/>
    </source>
</evidence>
<dbReference type="PROSITE" id="PS50943">
    <property type="entry name" value="HTH_CROC1"/>
    <property type="match status" value="1"/>
</dbReference>
<dbReference type="SMART" id="SM00530">
    <property type="entry name" value="HTH_XRE"/>
    <property type="match status" value="1"/>
</dbReference>
<dbReference type="InterPro" id="IPR001387">
    <property type="entry name" value="Cro/C1-type_HTH"/>
</dbReference>
<dbReference type="CDD" id="cd00093">
    <property type="entry name" value="HTH_XRE"/>
    <property type="match status" value="1"/>
</dbReference>
<dbReference type="Proteomes" id="UP000095541">
    <property type="component" value="Unassembled WGS sequence"/>
</dbReference>
<proteinExistence type="predicted"/>
<dbReference type="RefSeq" id="WP_055221736.1">
    <property type="nucleotide sequence ID" value="NZ_CZBI01000009.1"/>
</dbReference>
<dbReference type="Gene3D" id="1.10.260.40">
    <property type="entry name" value="lambda repressor-like DNA-binding domains"/>
    <property type="match status" value="1"/>
</dbReference>
<dbReference type="InterPro" id="IPR010982">
    <property type="entry name" value="Lambda_DNA-bd_dom_sf"/>
</dbReference>